<dbReference type="Pfam" id="PF15196">
    <property type="entry name" value="Harakiri"/>
    <property type="match status" value="1"/>
</dbReference>
<reference evidence="7" key="1">
    <citation type="submission" date="2025-08" db="UniProtKB">
        <authorList>
            <consortium name="RefSeq"/>
        </authorList>
    </citation>
    <scope>IDENTIFICATION</scope>
</reference>
<keyword evidence="4" id="KW-0496">Mitochondrion</keyword>
<accession>A0ABM3XJJ0</accession>
<keyword evidence="6" id="KW-1185">Reference proteome</keyword>
<name>A0ABM3XJJ0_ERIEU</name>
<protein>
    <submittedName>
        <fullName evidence="7">Activator of apoptosis harakiri</fullName>
    </submittedName>
</protein>
<comment type="subcellular location">
    <subcellularLocation>
        <location evidence="2">Membrane</location>
    </subcellularLocation>
    <subcellularLocation>
        <location evidence="1">Mitochondrion</location>
    </subcellularLocation>
</comment>
<organism evidence="6 7">
    <name type="scientific">Erinaceus europaeus</name>
    <name type="common">Western European hedgehog</name>
    <dbReference type="NCBI Taxonomy" id="9365"/>
    <lineage>
        <taxon>Eukaryota</taxon>
        <taxon>Metazoa</taxon>
        <taxon>Chordata</taxon>
        <taxon>Craniata</taxon>
        <taxon>Vertebrata</taxon>
        <taxon>Euteleostomi</taxon>
        <taxon>Mammalia</taxon>
        <taxon>Eutheria</taxon>
        <taxon>Laurasiatheria</taxon>
        <taxon>Eulipotyphla</taxon>
        <taxon>Erinaceidae</taxon>
        <taxon>Erinaceinae</taxon>
        <taxon>Erinaceus</taxon>
    </lineage>
</organism>
<dbReference type="PROSITE" id="PS01259">
    <property type="entry name" value="BH3"/>
    <property type="match status" value="1"/>
</dbReference>
<sequence length="94" mass="10082">MCPCPLHRGRGPPAVCGCSEGRLGLRSASAQLTAARLKALGDELHQRTMWRRRARARGARGARGPGALPTCWPWLCAAAQVAALAAWLLGRRNL</sequence>
<dbReference type="PANTHER" id="PTHR15056">
    <property type="entry name" value="ACTIVATOR OF APOPTOSIS HARAKIRI"/>
    <property type="match status" value="1"/>
</dbReference>
<gene>
    <name evidence="7" type="primary">HRK</name>
</gene>
<dbReference type="Proteomes" id="UP001652624">
    <property type="component" value="Chromosome 6"/>
</dbReference>
<evidence type="ECO:0000256" key="5">
    <source>
        <dbReference type="ARBA" id="ARBA00023136"/>
    </source>
</evidence>
<keyword evidence="3" id="KW-0053">Apoptosis</keyword>
<evidence type="ECO:0000256" key="1">
    <source>
        <dbReference type="ARBA" id="ARBA00004173"/>
    </source>
</evidence>
<proteinExistence type="predicted"/>
<dbReference type="InterPro" id="IPR020728">
    <property type="entry name" value="Bcl2_BH3_motif_CS"/>
</dbReference>
<evidence type="ECO:0000313" key="6">
    <source>
        <dbReference type="Proteomes" id="UP001652624"/>
    </source>
</evidence>
<evidence type="ECO:0000256" key="4">
    <source>
        <dbReference type="ARBA" id="ARBA00023128"/>
    </source>
</evidence>
<dbReference type="RefSeq" id="XP_060049002.1">
    <property type="nucleotide sequence ID" value="XM_060193019.1"/>
</dbReference>
<evidence type="ECO:0000256" key="3">
    <source>
        <dbReference type="ARBA" id="ARBA00022703"/>
    </source>
</evidence>
<dbReference type="PANTHER" id="PTHR15056:SF0">
    <property type="entry name" value="ACTIVATOR OF APOPTOSIS HARAKIRI"/>
    <property type="match status" value="1"/>
</dbReference>
<evidence type="ECO:0000256" key="2">
    <source>
        <dbReference type="ARBA" id="ARBA00004370"/>
    </source>
</evidence>
<evidence type="ECO:0000313" key="7">
    <source>
        <dbReference type="RefSeq" id="XP_060049002.1"/>
    </source>
</evidence>
<dbReference type="GeneID" id="132539079"/>
<dbReference type="InterPro" id="IPR017249">
    <property type="entry name" value="Apoptosis_activator_harakiri"/>
</dbReference>
<keyword evidence="5" id="KW-0472">Membrane</keyword>